<protein>
    <submittedName>
        <fullName evidence="1">Uncharacterized protein</fullName>
    </submittedName>
</protein>
<dbReference type="RefSeq" id="WP_346105153.1">
    <property type="nucleotide sequence ID" value="NZ_BAAAOD010000043.1"/>
</dbReference>
<comment type="caution">
    <text evidence="1">The sequence shown here is derived from an EMBL/GenBank/DDBJ whole genome shotgun (WGS) entry which is preliminary data.</text>
</comment>
<evidence type="ECO:0000313" key="1">
    <source>
        <dbReference type="EMBL" id="MEK6466571.1"/>
    </source>
</evidence>
<name>A0ABU9AKZ1_PSEA5</name>
<sequence>MPGPGWVKPWLLVAEIAWSAPVVIAHRTFRMASGGWPPSARDRREYTRMVQEKVEALFQAATAAVTTPPKDTAKAVGNVLGPVHRRVVANRRRLSRG</sequence>
<organism evidence="1 2">
    <name type="scientific">Pseudonocardia alni subsp. carboxydivorans</name>
    <dbReference type="NCBI Taxonomy" id="415010"/>
    <lineage>
        <taxon>Bacteria</taxon>
        <taxon>Bacillati</taxon>
        <taxon>Actinomycetota</taxon>
        <taxon>Actinomycetes</taxon>
        <taxon>Pseudonocardiales</taxon>
        <taxon>Pseudonocardiaceae</taxon>
        <taxon>Pseudonocardia</taxon>
    </lineage>
</organism>
<gene>
    <name evidence="1" type="ORF">WG925_22750</name>
</gene>
<dbReference type="Proteomes" id="UP001367513">
    <property type="component" value="Unassembled WGS sequence"/>
</dbReference>
<proteinExistence type="predicted"/>
<reference evidence="1 2" key="1">
    <citation type="submission" date="2024-03" db="EMBL/GenBank/DDBJ databases">
        <title>Draft genome sequence of Pseudonocardia carboxydivorans JCM 14827.</title>
        <authorList>
            <person name="Duangmal K."/>
        </authorList>
    </citation>
    <scope>NUCLEOTIDE SEQUENCE [LARGE SCALE GENOMIC DNA]</scope>
    <source>
        <strain evidence="1 2">JCM 14827</strain>
    </source>
</reference>
<evidence type="ECO:0000313" key="2">
    <source>
        <dbReference type="Proteomes" id="UP001367513"/>
    </source>
</evidence>
<accession>A0ABU9AKZ1</accession>
<keyword evidence="2" id="KW-1185">Reference proteome</keyword>
<dbReference type="EMBL" id="JBBPIX010000015">
    <property type="protein sequence ID" value="MEK6466571.1"/>
    <property type="molecule type" value="Genomic_DNA"/>
</dbReference>